<dbReference type="GO" id="GO:0016787">
    <property type="term" value="F:hydrolase activity"/>
    <property type="evidence" value="ECO:0007669"/>
    <property type="project" value="UniProtKB-KW"/>
</dbReference>
<proteinExistence type="inferred from homology"/>
<evidence type="ECO:0000313" key="4">
    <source>
        <dbReference type="EMBL" id="KAK7275132.1"/>
    </source>
</evidence>
<dbReference type="PANTHER" id="PTHR43039">
    <property type="entry name" value="ESTERASE-RELATED"/>
    <property type="match status" value="1"/>
</dbReference>
<dbReference type="InterPro" id="IPR000073">
    <property type="entry name" value="AB_hydrolase_1"/>
</dbReference>
<sequence>MAAPNKSLSTALNARTIGSGNETIVLSHGFGTDQSIWYKIIPLLAENYSLVLFDWPFSGAVKDKNIYDHAKYTSYEPYADDLITLLDEMNLKDVTFIGHSMSAMIGCIASTKRPELIKRLILVTASPRYINIDDYIGGFEKSDIEQLISTIESHHEKWVSVYPSIAVDPNDAVSVDKFQNCLKNMDAEVAASLAKAVFYSDYRKILENVETPCTIIQSSNDVAVPLSVGHYLEKKIKGVSTLEFIDMTGHFPQLTAHLKLVEVLKGVVGIGSAAE</sequence>
<dbReference type="EMBL" id="JAYWIO010000003">
    <property type="protein sequence ID" value="KAK7275132.1"/>
    <property type="molecule type" value="Genomic_DNA"/>
</dbReference>
<keyword evidence="2" id="KW-0378">Hydrolase</keyword>
<name>A0AAN9FF04_CROPI</name>
<dbReference type="AlphaFoldDB" id="A0AAN9FF04"/>
<evidence type="ECO:0000259" key="3">
    <source>
        <dbReference type="Pfam" id="PF12697"/>
    </source>
</evidence>
<accession>A0AAN9FF04</accession>
<evidence type="ECO:0000256" key="2">
    <source>
        <dbReference type="ARBA" id="ARBA00022801"/>
    </source>
</evidence>
<dbReference type="FunFam" id="3.40.50.1820:FF:000042">
    <property type="entry name" value="probable strigolactone esterase DAD2"/>
    <property type="match status" value="1"/>
</dbReference>
<gene>
    <name evidence="4" type="ORF">RIF29_16239</name>
</gene>
<keyword evidence="5" id="KW-1185">Reference proteome</keyword>
<feature type="domain" description="AB hydrolase-1" evidence="3">
    <location>
        <begin position="24"/>
        <end position="258"/>
    </location>
</feature>
<evidence type="ECO:0000313" key="5">
    <source>
        <dbReference type="Proteomes" id="UP001372338"/>
    </source>
</evidence>
<reference evidence="4 5" key="1">
    <citation type="submission" date="2024-01" db="EMBL/GenBank/DDBJ databases">
        <title>The genomes of 5 underutilized Papilionoideae crops provide insights into root nodulation and disease resistanc.</title>
        <authorList>
            <person name="Yuan L."/>
        </authorList>
    </citation>
    <scope>NUCLEOTIDE SEQUENCE [LARGE SCALE GENOMIC DNA]</scope>
    <source>
        <strain evidence="4">ZHUSHIDOU_FW_LH</strain>
        <tissue evidence="4">Leaf</tissue>
    </source>
</reference>
<comment type="similarity">
    <text evidence="1">Belongs to the AB hydrolase superfamily.</text>
</comment>
<dbReference type="SUPFAM" id="SSF53474">
    <property type="entry name" value="alpha/beta-Hydrolases"/>
    <property type="match status" value="1"/>
</dbReference>
<dbReference type="InterPro" id="IPR029058">
    <property type="entry name" value="AB_hydrolase_fold"/>
</dbReference>
<organism evidence="4 5">
    <name type="scientific">Crotalaria pallida</name>
    <name type="common">Smooth rattlebox</name>
    <name type="synonym">Crotalaria striata</name>
    <dbReference type="NCBI Taxonomy" id="3830"/>
    <lineage>
        <taxon>Eukaryota</taxon>
        <taxon>Viridiplantae</taxon>
        <taxon>Streptophyta</taxon>
        <taxon>Embryophyta</taxon>
        <taxon>Tracheophyta</taxon>
        <taxon>Spermatophyta</taxon>
        <taxon>Magnoliopsida</taxon>
        <taxon>eudicotyledons</taxon>
        <taxon>Gunneridae</taxon>
        <taxon>Pentapetalae</taxon>
        <taxon>rosids</taxon>
        <taxon>fabids</taxon>
        <taxon>Fabales</taxon>
        <taxon>Fabaceae</taxon>
        <taxon>Papilionoideae</taxon>
        <taxon>50 kb inversion clade</taxon>
        <taxon>genistoids sensu lato</taxon>
        <taxon>core genistoids</taxon>
        <taxon>Crotalarieae</taxon>
        <taxon>Crotalaria</taxon>
    </lineage>
</organism>
<dbReference type="Proteomes" id="UP001372338">
    <property type="component" value="Unassembled WGS sequence"/>
</dbReference>
<comment type="caution">
    <text evidence="4">The sequence shown here is derived from an EMBL/GenBank/DDBJ whole genome shotgun (WGS) entry which is preliminary data.</text>
</comment>
<dbReference type="Pfam" id="PF12697">
    <property type="entry name" value="Abhydrolase_6"/>
    <property type="match status" value="1"/>
</dbReference>
<dbReference type="Gene3D" id="3.40.50.1820">
    <property type="entry name" value="alpha/beta hydrolase"/>
    <property type="match status" value="1"/>
</dbReference>
<evidence type="ECO:0000256" key="1">
    <source>
        <dbReference type="ARBA" id="ARBA00008645"/>
    </source>
</evidence>
<protein>
    <recommendedName>
        <fullName evidence="3">AB hydrolase-1 domain-containing protein</fullName>
    </recommendedName>
</protein>